<dbReference type="AlphaFoldDB" id="A0A7U3YK93"/>
<keyword evidence="2" id="KW-1185">Reference proteome</keyword>
<gene>
    <name evidence="1" type="ordered locus">Despr_0743</name>
</gene>
<accession>A0A7U3YK93</accession>
<organism evidence="1 2">
    <name type="scientific">Desulfobulbus propionicus (strain ATCC 33891 / DSM 2032 / VKM B-1956 / 1pr3)</name>
    <dbReference type="NCBI Taxonomy" id="577650"/>
    <lineage>
        <taxon>Bacteria</taxon>
        <taxon>Pseudomonadati</taxon>
        <taxon>Thermodesulfobacteriota</taxon>
        <taxon>Desulfobulbia</taxon>
        <taxon>Desulfobulbales</taxon>
        <taxon>Desulfobulbaceae</taxon>
        <taxon>Desulfobulbus</taxon>
    </lineage>
</organism>
<dbReference type="RefSeq" id="WP_015723463.1">
    <property type="nucleotide sequence ID" value="NC_014972.1"/>
</dbReference>
<evidence type="ECO:0000313" key="1">
    <source>
        <dbReference type="EMBL" id="ADW16918.1"/>
    </source>
</evidence>
<protein>
    <submittedName>
        <fullName evidence="1">Uncharacterized protein</fullName>
    </submittedName>
</protein>
<reference evidence="1 2" key="1">
    <citation type="journal article" date="2011" name="Stand. Genomic Sci.">
        <title>Complete genome sequence of Desulfobulbus propionicus type strain (1pr3).</title>
        <authorList>
            <person name="Pagani I."/>
            <person name="Lapidus A."/>
            <person name="Nolan M."/>
            <person name="Lucas S."/>
            <person name="Hammon N."/>
            <person name="Deshpande S."/>
            <person name="Cheng J.F."/>
            <person name="Chertkov O."/>
            <person name="Davenport K."/>
            <person name="Tapia R."/>
            <person name="Han C."/>
            <person name="Goodwin L."/>
            <person name="Pitluck S."/>
            <person name="Liolios K."/>
            <person name="Mavromatis K."/>
            <person name="Ivanova N."/>
            <person name="Mikhailova N."/>
            <person name="Pati A."/>
            <person name="Chen A."/>
            <person name="Palaniappan K."/>
            <person name="Land M."/>
            <person name="Hauser L."/>
            <person name="Chang Y.J."/>
            <person name="Jeffries C.D."/>
            <person name="Detter J.C."/>
            <person name="Brambilla E."/>
            <person name="Kannan K.P."/>
            <person name="Djao O.D."/>
            <person name="Rohde M."/>
            <person name="Pukall R."/>
            <person name="Spring S."/>
            <person name="Goker M."/>
            <person name="Sikorski J."/>
            <person name="Woyke T."/>
            <person name="Bristow J."/>
            <person name="Eisen J.A."/>
            <person name="Markowitz V."/>
            <person name="Hugenholtz P."/>
            <person name="Kyrpides N.C."/>
            <person name="Klenk H.P."/>
        </authorList>
    </citation>
    <scope>NUCLEOTIDE SEQUENCE [LARGE SCALE GENOMIC DNA]</scope>
    <source>
        <strain evidence="2">ATCC 33891 / DSM 2032 / 1pr3</strain>
    </source>
</reference>
<name>A0A7U3YK93_DESPD</name>
<evidence type="ECO:0000313" key="2">
    <source>
        <dbReference type="Proteomes" id="UP000006365"/>
    </source>
</evidence>
<dbReference type="KEGG" id="dpr:Despr_0743"/>
<proteinExistence type="predicted"/>
<dbReference type="EMBL" id="CP002364">
    <property type="protein sequence ID" value="ADW16918.1"/>
    <property type="molecule type" value="Genomic_DNA"/>
</dbReference>
<dbReference type="Proteomes" id="UP000006365">
    <property type="component" value="Chromosome"/>
</dbReference>
<sequence>MLNDLHQQRKAILIAMDYAVPEADRAEAEDLLDIYREDRIGLSLLLEFYSYLPEAREEWVREVRLVNRHQGIFLLAAITAEQRYLYLVSSEGIEFQGSMNDGFLARELLDFFGYDDAAAFEAVCAATAEALPIYEPLQLDEDICPACHTTAGEYHELGCPVELCPWCGGQLIHCDCRYEQLGLDAITTEAELRQFEILLEDRGRIPYSREQRPSFADEGPGIVFD</sequence>